<dbReference type="Pfam" id="PF13607">
    <property type="entry name" value="Succ_CoA_lig"/>
    <property type="match status" value="1"/>
</dbReference>
<evidence type="ECO:0000313" key="3">
    <source>
        <dbReference type="EMBL" id="MBB3043137.1"/>
    </source>
</evidence>
<dbReference type="InterPro" id="IPR032875">
    <property type="entry name" value="Succ_CoA_lig_flav_dom"/>
</dbReference>
<dbReference type="Pfam" id="PF13380">
    <property type="entry name" value="CoA_binding_2"/>
    <property type="match status" value="1"/>
</dbReference>
<dbReference type="SUPFAM" id="SSF56059">
    <property type="entry name" value="Glutathione synthetase ATP-binding domain-like"/>
    <property type="match status" value="1"/>
</dbReference>
<proteinExistence type="predicted"/>
<dbReference type="SMART" id="SM00881">
    <property type="entry name" value="CoA_binding"/>
    <property type="match status" value="1"/>
</dbReference>
<dbReference type="EMBL" id="JACHWR010000002">
    <property type="protein sequence ID" value="MBB3043137.1"/>
    <property type="molecule type" value="Genomic_DNA"/>
</dbReference>
<dbReference type="GO" id="GO:0046872">
    <property type="term" value="F:metal ion binding"/>
    <property type="evidence" value="ECO:0007669"/>
    <property type="project" value="InterPro"/>
</dbReference>
<dbReference type="SUPFAM" id="SSF51735">
    <property type="entry name" value="NAD(P)-binding Rossmann-fold domains"/>
    <property type="match status" value="1"/>
</dbReference>
<dbReference type="InterPro" id="IPR016102">
    <property type="entry name" value="Succinyl-CoA_synth-like"/>
</dbReference>
<dbReference type="AlphaFoldDB" id="A0A7W4VXJ3"/>
<sequence length="687" mass="71194">MLSPSDRTRAGDLRSFRDPRSVAVVGASDDHAKWGYWIAQGALRGAHRRTVWLVNRGARQVQGHPAHPSVAALPETPELVVLCVPAAHVEAVVTESLDRGVRAFLAITAGVADDDGLRERLAAAGARLVGPNSLGVFDAAADLQLAWGHFTPGRIGIVSQSGQLGSEIATLAARAGLGVSRFVSVGNQYDVRAAELLEDLIDHDETRIVALYLESFAGGADLVRILRRLRAAGKHTLVLATGASEGSKRLAASHTGSMTSAIDVVDAACRAAGAVRVATPTELVELARFLSVAAIPAGPRVAVVSDSGGQGGVAADVASAVGLGTPVFSEELQGALGALLPAGASVANPIDLAGAGEADLMTYAALCERLVESGEVDAVLLSGYLGCYGEDSPALVDQELEVVDRLARLAQDAHVPLVVHTMSAGSAAVSRMWEHGIPTYPAVESALRAVARAAHLSAHPGRATDAPEPRRLGTGPGYWAARDLLQSIGVALPPGVRVSTVDEARAVAETLRGPYVLKAGWLAHKSEHGGVVLGLRTAAELADAFARMHGRLGDGEYVVEEQDRSPDVVELLVGARRDRDFGPLVTVGAGGTEAELWRDVRTELAPVDRATATAMVDALRSRALLAGWRGRPPVDVAALVEVIVAASEAVAADPAVAELEINPVRVSPAGALAVDALVVATDEEAGR</sequence>
<dbReference type="InterPro" id="IPR036291">
    <property type="entry name" value="NAD(P)-bd_dom_sf"/>
</dbReference>
<dbReference type="PANTHER" id="PTHR42793:SF1">
    <property type="entry name" value="PEPTIDYL-LYSINE N-ACETYLTRANSFERASE PATZ"/>
    <property type="match status" value="1"/>
</dbReference>
<dbReference type="GO" id="GO:0005524">
    <property type="term" value="F:ATP binding"/>
    <property type="evidence" value="ECO:0007669"/>
    <property type="project" value="UniProtKB-UniRule"/>
</dbReference>
<evidence type="ECO:0000313" key="4">
    <source>
        <dbReference type="Proteomes" id="UP000589626"/>
    </source>
</evidence>
<dbReference type="Gene3D" id="3.40.50.261">
    <property type="entry name" value="Succinyl-CoA synthetase domains"/>
    <property type="match status" value="2"/>
</dbReference>
<keyword evidence="1" id="KW-0067">ATP-binding</keyword>
<dbReference type="InterPro" id="IPR011761">
    <property type="entry name" value="ATP-grasp"/>
</dbReference>
<dbReference type="Gene3D" id="3.30.470.20">
    <property type="entry name" value="ATP-grasp fold, B domain"/>
    <property type="match status" value="1"/>
</dbReference>
<dbReference type="Gene3D" id="3.40.50.720">
    <property type="entry name" value="NAD(P)-binding Rossmann-like Domain"/>
    <property type="match status" value="1"/>
</dbReference>
<name>A0A7W4VXJ3_9ACTN</name>
<evidence type="ECO:0000256" key="1">
    <source>
        <dbReference type="PROSITE-ProRule" id="PRU00409"/>
    </source>
</evidence>
<dbReference type="Proteomes" id="UP000589626">
    <property type="component" value="Unassembled WGS sequence"/>
</dbReference>
<dbReference type="PROSITE" id="PS50975">
    <property type="entry name" value="ATP_GRASP"/>
    <property type="match status" value="1"/>
</dbReference>
<dbReference type="InterPro" id="IPR013815">
    <property type="entry name" value="ATP_grasp_subdomain_1"/>
</dbReference>
<dbReference type="Pfam" id="PF13549">
    <property type="entry name" value="ATP-grasp_5"/>
    <property type="match status" value="1"/>
</dbReference>
<evidence type="ECO:0000259" key="2">
    <source>
        <dbReference type="PROSITE" id="PS50975"/>
    </source>
</evidence>
<organism evidence="3 4">
    <name type="scientific">Nocardioides soli</name>
    <dbReference type="NCBI Taxonomy" id="1036020"/>
    <lineage>
        <taxon>Bacteria</taxon>
        <taxon>Bacillati</taxon>
        <taxon>Actinomycetota</taxon>
        <taxon>Actinomycetes</taxon>
        <taxon>Propionibacteriales</taxon>
        <taxon>Nocardioidaceae</taxon>
        <taxon>Nocardioides</taxon>
    </lineage>
</organism>
<accession>A0A7W4VXJ3</accession>
<feature type="domain" description="ATP-grasp" evidence="2">
    <location>
        <begin position="482"/>
        <end position="685"/>
    </location>
</feature>
<dbReference type="SUPFAM" id="SSF52210">
    <property type="entry name" value="Succinyl-CoA synthetase domains"/>
    <property type="match status" value="2"/>
</dbReference>
<dbReference type="PANTHER" id="PTHR42793">
    <property type="entry name" value="COA BINDING DOMAIN CONTAINING PROTEIN"/>
    <property type="match status" value="1"/>
</dbReference>
<protein>
    <submittedName>
        <fullName evidence="3">Acyl-CoA synthetase (NDP forming)</fullName>
    </submittedName>
</protein>
<keyword evidence="4" id="KW-1185">Reference proteome</keyword>
<dbReference type="RefSeq" id="WP_183593023.1">
    <property type="nucleotide sequence ID" value="NZ_JACHWR010000002.1"/>
</dbReference>
<comment type="caution">
    <text evidence="3">The sequence shown here is derived from an EMBL/GenBank/DDBJ whole genome shotgun (WGS) entry which is preliminary data.</text>
</comment>
<keyword evidence="1" id="KW-0547">Nucleotide-binding</keyword>
<dbReference type="InterPro" id="IPR003781">
    <property type="entry name" value="CoA-bd"/>
</dbReference>
<dbReference type="Gene3D" id="3.30.1490.20">
    <property type="entry name" value="ATP-grasp fold, A domain"/>
    <property type="match status" value="1"/>
</dbReference>
<gene>
    <name evidence="3" type="ORF">FHU40_002955</name>
</gene>
<reference evidence="3 4" key="1">
    <citation type="submission" date="2020-08" db="EMBL/GenBank/DDBJ databases">
        <title>Sequencing the genomes of 1000 actinobacteria strains.</title>
        <authorList>
            <person name="Klenk H.-P."/>
        </authorList>
    </citation>
    <scope>NUCLEOTIDE SEQUENCE [LARGE SCALE GENOMIC DNA]</scope>
    <source>
        <strain evidence="3 4">DSM 105498</strain>
    </source>
</reference>